<dbReference type="Gene3D" id="1.10.150.20">
    <property type="entry name" value="5' to 3' exonuclease, C-terminal subdomain"/>
    <property type="match status" value="2"/>
</dbReference>
<dbReference type="SUPFAM" id="SSF52113">
    <property type="entry name" value="BRCT domain"/>
    <property type="match status" value="1"/>
</dbReference>
<evidence type="ECO:0000256" key="13">
    <source>
        <dbReference type="ARBA" id="ARBA00060881"/>
    </source>
</evidence>
<evidence type="ECO:0000256" key="12">
    <source>
        <dbReference type="ARBA" id="ARBA00034005"/>
    </source>
</evidence>
<evidence type="ECO:0000256" key="8">
    <source>
        <dbReference type="ARBA" id="ARBA00022833"/>
    </source>
</evidence>
<dbReference type="SMART" id="SM00278">
    <property type="entry name" value="HhH1"/>
    <property type="match status" value="2"/>
</dbReference>
<keyword evidence="9 14" id="KW-0460">Magnesium</keyword>
<dbReference type="SUPFAM" id="SSF50249">
    <property type="entry name" value="Nucleic acid-binding proteins"/>
    <property type="match status" value="1"/>
</dbReference>
<dbReference type="GO" id="GO:0003677">
    <property type="term" value="F:DNA binding"/>
    <property type="evidence" value="ECO:0007669"/>
    <property type="project" value="InterPro"/>
</dbReference>
<keyword evidence="10 14" id="KW-0520">NAD</keyword>
<dbReference type="InterPro" id="IPR012340">
    <property type="entry name" value="NA-bd_OB-fold"/>
</dbReference>
<dbReference type="Pfam" id="PF03119">
    <property type="entry name" value="DNA_ligase_ZBD"/>
    <property type="match status" value="1"/>
</dbReference>
<dbReference type="Gene3D" id="6.20.10.30">
    <property type="match status" value="1"/>
</dbReference>
<keyword evidence="5 14" id="KW-0235">DNA replication</keyword>
<evidence type="ECO:0000256" key="4">
    <source>
        <dbReference type="ARBA" id="ARBA00022598"/>
    </source>
</evidence>
<evidence type="ECO:0000256" key="5">
    <source>
        <dbReference type="ARBA" id="ARBA00022705"/>
    </source>
</evidence>
<dbReference type="SUPFAM" id="SSF56091">
    <property type="entry name" value="DNA ligase/mRNA capping enzyme, catalytic domain"/>
    <property type="match status" value="1"/>
</dbReference>
<feature type="active site" description="N6-AMP-lysine intermediate" evidence="14">
    <location>
        <position position="116"/>
    </location>
</feature>
<dbReference type="SMART" id="SM00532">
    <property type="entry name" value="LIGANc"/>
    <property type="match status" value="1"/>
</dbReference>
<comment type="catalytic activity">
    <reaction evidence="12 14">
        <text>NAD(+) + (deoxyribonucleotide)n-3'-hydroxyl + 5'-phospho-(deoxyribonucleotide)m = (deoxyribonucleotide)n+m + AMP + beta-nicotinamide D-nucleotide.</text>
        <dbReference type="EC" id="6.5.1.2"/>
    </reaction>
</comment>
<dbReference type="Pfam" id="PF03120">
    <property type="entry name" value="OB_DNA_ligase"/>
    <property type="match status" value="1"/>
</dbReference>
<dbReference type="HAMAP" id="MF_01588">
    <property type="entry name" value="DNA_ligase_A"/>
    <property type="match status" value="1"/>
</dbReference>
<dbReference type="FunFam" id="1.10.150.20:FF:000007">
    <property type="entry name" value="DNA ligase"/>
    <property type="match status" value="1"/>
</dbReference>
<feature type="binding site" evidence="14">
    <location>
        <position position="444"/>
    </location>
    <ligand>
        <name>Zn(2+)</name>
        <dbReference type="ChEBI" id="CHEBI:29105"/>
    </ligand>
</feature>
<feature type="binding site" evidence="14">
    <location>
        <position position="137"/>
    </location>
    <ligand>
        <name>NAD(+)</name>
        <dbReference type="ChEBI" id="CHEBI:57540"/>
    </ligand>
</feature>
<evidence type="ECO:0000256" key="6">
    <source>
        <dbReference type="ARBA" id="ARBA00022723"/>
    </source>
</evidence>
<dbReference type="InterPro" id="IPR004150">
    <property type="entry name" value="NAD_DNA_ligase_OB"/>
</dbReference>
<keyword evidence="6 14" id="KW-0479">Metal-binding</keyword>
<feature type="binding site" evidence="14">
    <location>
        <position position="327"/>
    </location>
    <ligand>
        <name>NAD(+)</name>
        <dbReference type="ChEBI" id="CHEBI:57540"/>
    </ligand>
</feature>
<dbReference type="PIRSF" id="PIRSF001604">
    <property type="entry name" value="LigA"/>
    <property type="match status" value="1"/>
</dbReference>
<dbReference type="InterPro" id="IPR013840">
    <property type="entry name" value="DNAligase_N"/>
</dbReference>
<proteinExistence type="inferred from homology"/>
<evidence type="ECO:0000259" key="15">
    <source>
        <dbReference type="PROSITE" id="PS50172"/>
    </source>
</evidence>
<dbReference type="Gene3D" id="3.40.50.10190">
    <property type="entry name" value="BRCT domain"/>
    <property type="match status" value="1"/>
</dbReference>
<evidence type="ECO:0000313" key="17">
    <source>
        <dbReference type="Proteomes" id="UP000034569"/>
    </source>
</evidence>
<dbReference type="EMBL" id="LCLU01000032">
    <property type="protein sequence ID" value="KKU21004.1"/>
    <property type="molecule type" value="Genomic_DNA"/>
</dbReference>
<dbReference type="PANTHER" id="PTHR23389:SF9">
    <property type="entry name" value="DNA LIGASE"/>
    <property type="match status" value="1"/>
</dbReference>
<dbReference type="GO" id="GO:0006260">
    <property type="term" value="P:DNA replication"/>
    <property type="evidence" value="ECO:0007669"/>
    <property type="project" value="UniProtKB-KW"/>
</dbReference>
<dbReference type="NCBIfam" id="TIGR00575">
    <property type="entry name" value="dnlj"/>
    <property type="match status" value="1"/>
</dbReference>
<dbReference type="EC" id="6.5.1.2" evidence="2 14"/>
<protein>
    <recommendedName>
        <fullName evidence="3 14">DNA ligase</fullName>
        <ecNumber evidence="2 14">6.5.1.2</ecNumber>
    </recommendedName>
    <alternativeName>
        <fullName evidence="14">Polydeoxyribonucleotide synthase [NAD(+)]</fullName>
    </alternativeName>
</protein>
<dbReference type="Pfam" id="PF14520">
    <property type="entry name" value="HHH_5"/>
    <property type="match status" value="1"/>
</dbReference>
<comment type="function">
    <text evidence="1 14">DNA ligase that catalyzes the formation of phosphodiester linkages between 5'-phosphoryl and 3'-hydroxyl groups in double-stranded DNA using NAD as a coenzyme and as the energy source for the reaction. It is essential for DNA replication and repair of damaged DNA.</text>
</comment>
<comment type="caution">
    <text evidence="16">The sequence shown here is derived from an EMBL/GenBank/DDBJ whole genome shotgun (WGS) entry which is preliminary data.</text>
</comment>
<dbReference type="PANTHER" id="PTHR23389">
    <property type="entry name" value="CHROMOSOME TRANSMISSION FIDELITY FACTOR 18"/>
    <property type="match status" value="1"/>
</dbReference>
<organism evidence="16 17">
    <name type="scientific">Candidatus Azambacteria bacterium GW2011_GWC1_46_13</name>
    <dbReference type="NCBI Taxonomy" id="1618619"/>
    <lineage>
        <taxon>Bacteria</taxon>
        <taxon>Candidatus Azamiibacteriota</taxon>
    </lineage>
</organism>
<dbReference type="PROSITE" id="PS01056">
    <property type="entry name" value="DNA_LIGASE_N2"/>
    <property type="match status" value="1"/>
</dbReference>
<feature type="domain" description="BRCT" evidence="15">
    <location>
        <begin position="623"/>
        <end position="694"/>
    </location>
</feature>
<dbReference type="InterPro" id="IPR033136">
    <property type="entry name" value="DNA_ligase_CS"/>
</dbReference>
<sequence length="694" mass="78150">MDRKHAEERIKKLRETINYHRYLYHVLDKQEISEAALDSLKHELWKLEQEFPDLITPDSPTQRVAGEVLKGFKKVAHEVPMLSLEDVFNEEEFNDWLARVQKLAPREKFDFFAELKIDGFAISLVYQDGIFTEGSTRGDGKVGEDVTVNLKTIESIPLRLEIFKGQLEERILKNLEKSIKKGRFEVRGEVYMTKKAFEKANSEQIKKGLPPYANPRNTAAGSIRQLNPKIAAERELDFLAYDMVTDVGQTTHEEVHLICKTLGFKTDSSARYCADVQGVMKFWKHIYEVRERLPHLIDGIVVNVNDNALRARLGVVGKAPRGSVAFKFPAKEATTIVEDIKIQVGRTGALTPVAHLKPVEIGGTTVSRATLHNEDEIKRLGIKIGDTVIVRRAGDVIPDVVRVLKEMRTGKEKEFHFPRVCPVCKGPVVRTKGEAAHRCLNVKCPAKRLENIYHFVSKKGFDVKGLGPKIIDKLNEEGLISSPADIFLLKEGDLAPLERFAEKSAENLVNAIRKSKEIEPAKFIFALGILHVGEETAALLAKQAVAQLTTKKFAEHFKKLSLEELEKMPDVGPVVAKSIFDWFHNKENLKLLDDLDKAGIALRSPKLRVASLRPELRPRGFKFQGKNFVLTGELETLTRDEAKDKIRELGGDVSESVSKKTSYVVAGQTPGSKYEKAKKLGIKILNEKEFLKIL</sequence>
<dbReference type="InterPro" id="IPR001679">
    <property type="entry name" value="DNA_ligase"/>
</dbReference>
<keyword evidence="4 14" id="KW-0436">Ligase</keyword>
<evidence type="ECO:0000256" key="7">
    <source>
        <dbReference type="ARBA" id="ARBA00022763"/>
    </source>
</evidence>
<dbReference type="InterPro" id="IPR036420">
    <property type="entry name" value="BRCT_dom_sf"/>
</dbReference>
<evidence type="ECO:0000256" key="3">
    <source>
        <dbReference type="ARBA" id="ARBA00013308"/>
    </source>
</evidence>
<dbReference type="InterPro" id="IPR041663">
    <property type="entry name" value="DisA/LigA_HHH"/>
</dbReference>
<dbReference type="InterPro" id="IPR003583">
    <property type="entry name" value="Hlx-hairpin-Hlx_DNA-bd_motif"/>
</dbReference>
<reference evidence="16 17" key="1">
    <citation type="journal article" date="2015" name="Nature">
        <title>rRNA introns, odd ribosomes, and small enigmatic genomes across a large radiation of phyla.</title>
        <authorList>
            <person name="Brown C.T."/>
            <person name="Hug L.A."/>
            <person name="Thomas B.C."/>
            <person name="Sharon I."/>
            <person name="Castelle C.J."/>
            <person name="Singh A."/>
            <person name="Wilkins M.J."/>
            <person name="Williams K.H."/>
            <person name="Banfield J.F."/>
        </authorList>
    </citation>
    <scope>NUCLEOTIDE SEQUENCE [LARGE SCALE GENOMIC DNA]</scope>
</reference>
<dbReference type="SMART" id="SM00292">
    <property type="entry name" value="BRCT"/>
    <property type="match status" value="1"/>
</dbReference>
<evidence type="ECO:0000256" key="10">
    <source>
        <dbReference type="ARBA" id="ARBA00023027"/>
    </source>
</evidence>
<dbReference type="Pfam" id="PF01653">
    <property type="entry name" value="DNA_ligase_aden"/>
    <property type="match status" value="1"/>
</dbReference>
<evidence type="ECO:0000256" key="11">
    <source>
        <dbReference type="ARBA" id="ARBA00023204"/>
    </source>
</evidence>
<name>A0A0G1NK78_9BACT</name>
<dbReference type="CDD" id="cd17748">
    <property type="entry name" value="BRCT_DNA_ligase_like"/>
    <property type="match status" value="1"/>
</dbReference>
<gene>
    <name evidence="14" type="primary">ligA</name>
    <name evidence="16" type="ORF">UX33_C0032G0003</name>
</gene>
<dbReference type="PROSITE" id="PS50172">
    <property type="entry name" value="BRCT"/>
    <property type="match status" value="1"/>
</dbReference>
<feature type="binding site" evidence="14">
    <location>
        <position position="424"/>
    </location>
    <ligand>
        <name>Zn(2+)</name>
        <dbReference type="ChEBI" id="CHEBI:29105"/>
    </ligand>
</feature>
<evidence type="ECO:0000313" key="16">
    <source>
        <dbReference type="EMBL" id="KKU21004.1"/>
    </source>
</evidence>
<dbReference type="Proteomes" id="UP000034569">
    <property type="component" value="Unassembled WGS sequence"/>
</dbReference>
<evidence type="ECO:0000256" key="1">
    <source>
        <dbReference type="ARBA" id="ARBA00004067"/>
    </source>
</evidence>
<dbReference type="CDD" id="cd00114">
    <property type="entry name" value="LIGANc"/>
    <property type="match status" value="1"/>
</dbReference>
<feature type="binding site" evidence="14">
    <location>
        <position position="189"/>
    </location>
    <ligand>
        <name>NAD(+)</name>
        <dbReference type="ChEBI" id="CHEBI:57540"/>
    </ligand>
</feature>
<feature type="binding site" evidence="14">
    <location>
        <position position="439"/>
    </location>
    <ligand>
        <name>Zn(2+)</name>
        <dbReference type="ChEBI" id="CHEBI:29105"/>
    </ligand>
</feature>
<dbReference type="NCBIfam" id="NF005932">
    <property type="entry name" value="PRK07956.1"/>
    <property type="match status" value="1"/>
</dbReference>
<dbReference type="InterPro" id="IPR001357">
    <property type="entry name" value="BRCT_dom"/>
</dbReference>
<dbReference type="AlphaFoldDB" id="A0A0G1NK78"/>
<dbReference type="PATRIC" id="fig|1618619.3.peg.524"/>
<feature type="binding site" evidence="14">
    <location>
        <position position="421"/>
    </location>
    <ligand>
        <name>Zn(2+)</name>
        <dbReference type="ChEBI" id="CHEBI:29105"/>
    </ligand>
</feature>
<dbReference type="Gene3D" id="1.10.287.610">
    <property type="entry name" value="Helix hairpin bin"/>
    <property type="match status" value="1"/>
</dbReference>
<dbReference type="InterPro" id="IPR004149">
    <property type="entry name" value="Znf_DNAligase_C4"/>
</dbReference>
<feature type="binding site" evidence="14">
    <location>
        <position position="114"/>
    </location>
    <ligand>
        <name>NAD(+)</name>
        <dbReference type="ChEBI" id="CHEBI:57540"/>
    </ligand>
</feature>
<accession>A0A0G1NK78</accession>
<dbReference type="GO" id="GO:0046872">
    <property type="term" value="F:metal ion binding"/>
    <property type="evidence" value="ECO:0007669"/>
    <property type="project" value="UniProtKB-KW"/>
</dbReference>
<keyword evidence="8 14" id="KW-0862">Zinc</keyword>
<dbReference type="GO" id="GO:0005829">
    <property type="term" value="C:cytosol"/>
    <property type="evidence" value="ECO:0007669"/>
    <property type="project" value="TreeGrafter"/>
</dbReference>
<evidence type="ECO:0000256" key="14">
    <source>
        <dbReference type="HAMAP-Rule" id="MF_01588"/>
    </source>
</evidence>
<dbReference type="GO" id="GO:0006281">
    <property type="term" value="P:DNA repair"/>
    <property type="evidence" value="ECO:0007669"/>
    <property type="project" value="UniProtKB-KW"/>
</dbReference>
<dbReference type="SUPFAM" id="SSF47781">
    <property type="entry name" value="RuvA domain 2-like"/>
    <property type="match status" value="1"/>
</dbReference>
<comment type="similarity">
    <text evidence="13 14">Belongs to the NAD-dependent DNA ligase family. LigA subfamily.</text>
</comment>
<evidence type="ECO:0000256" key="2">
    <source>
        <dbReference type="ARBA" id="ARBA00012722"/>
    </source>
</evidence>
<dbReference type="Gene3D" id="2.40.50.140">
    <property type="entry name" value="Nucleic acid-binding proteins"/>
    <property type="match status" value="1"/>
</dbReference>
<keyword evidence="11 14" id="KW-0234">DNA repair</keyword>
<keyword evidence="14" id="KW-0464">Manganese</keyword>
<dbReference type="InterPro" id="IPR013839">
    <property type="entry name" value="DNAligase_adenylation"/>
</dbReference>
<dbReference type="InterPro" id="IPR010994">
    <property type="entry name" value="RuvA_2-like"/>
</dbReference>
<dbReference type="Pfam" id="PF12826">
    <property type="entry name" value="HHH_2"/>
    <property type="match status" value="1"/>
</dbReference>
<comment type="cofactor">
    <cofactor evidence="14">
        <name>Mg(2+)</name>
        <dbReference type="ChEBI" id="CHEBI:18420"/>
    </cofactor>
    <cofactor evidence="14">
        <name>Mn(2+)</name>
        <dbReference type="ChEBI" id="CHEBI:29035"/>
    </cofactor>
</comment>
<evidence type="ECO:0000256" key="9">
    <source>
        <dbReference type="ARBA" id="ARBA00022842"/>
    </source>
</evidence>
<dbReference type="GO" id="GO:0003911">
    <property type="term" value="F:DNA ligase (NAD+) activity"/>
    <property type="evidence" value="ECO:0007669"/>
    <property type="project" value="UniProtKB-UniRule"/>
</dbReference>
<dbReference type="FunFam" id="2.40.50.140:FF:000012">
    <property type="entry name" value="DNA ligase"/>
    <property type="match status" value="1"/>
</dbReference>
<keyword evidence="7 14" id="KW-0227">DNA damage</keyword>
<comment type="caution">
    <text evidence="14">Lacks conserved residue(s) required for the propagation of feature annotation.</text>
</comment>
<dbReference type="Pfam" id="PF00533">
    <property type="entry name" value="BRCT"/>
    <property type="match status" value="1"/>
</dbReference>
<feature type="binding site" evidence="14">
    <location>
        <begin position="83"/>
        <end position="84"/>
    </location>
    <ligand>
        <name>NAD(+)</name>
        <dbReference type="ChEBI" id="CHEBI:57540"/>
    </ligand>
</feature>
<dbReference type="Gene3D" id="3.30.470.30">
    <property type="entry name" value="DNA ligase/mRNA capping enzyme"/>
    <property type="match status" value="1"/>
</dbReference>